<name>A0AA85BGU7_9TREM</name>
<evidence type="ECO:0000313" key="6">
    <source>
        <dbReference type="WBParaSite" id="SMTH1_55890.5"/>
    </source>
</evidence>
<dbReference type="PANTHER" id="PTHR44170:SF56">
    <property type="entry name" value="FIBRONECTIN TYPE-III DOMAIN-CONTAINING PROTEIN"/>
    <property type="match status" value="1"/>
</dbReference>
<feature type="transmembrane region" description="Helical" evidence="3">
    <location>
        <begin position="7"/>
        <end position="25"/>
    </location>
</feature>
<dbReference type="InterPro" id="IPR013098">
    <property type="entry name" value="Ig_I-set"/>
</dbReference>
<dbReference type="PROSITE" id="PS50835">
    <property type="entry name" value="IG_LIKE"/>
    <property type="match status" value="3"/>
</dbReference>
<accession>A0AA85BGU7</accession>
<dbReference type="InterPro" id="IPR036179">
    <property type="entry name" value="Ig-like_dom_sf"/>
</dbReference>
<dbReference type="SUPFAM" id="SSF48726">
    <property type="entry name" value="Immunoglobulin"/>
    <property type="match status" value="3"/>
</dbReference>
<feature type="domain" description="Ig-like" evidence="4">
    <location>
        <begin position="215"/>
        <end position="336"/>
    </location>
</feature>
<dbReference type="InterPro" id="IPR013783">
    <property type="entry name" value="Ig-like_fold"/>
</dbReference>
<dbReference type="PANTHER" id="PTHR44170">
    <property type="entry name" value="PROTEIN SIDEKICK"/>
    <property type="match status" value="1"/>
</dbReference>
<organism evidence="5 6">
    <name type="scientific">Schistosoma mattheei</name>
    <dbReference type="NCBI Taxonomy" id="31246"/>
    <lineage>
        <taxon>Eukaryota</taxon>
        <taxon>Metazoa</taxon>
        <taxon>Spiralia</taxon>
        <taxon>Lophotrochozoa</taxon>
        <taxon>Platyhelminthes</taxon>
        <taxon>Trematoda</taxon>
        <taxon>Digenea</taxon>
        <taxon>Strigeidida</taxon>
        <taxon>Schistosomatoidea</taxon>
        <taxon>Schistosomatidae</taxon>
        <taxon>Schistosoma</taxon>
    </lineage>
</organism>
<dbReference type="Proteomes" id="UP000050791">
    <property type="component" value="Unassembled WGS sequence"/>
</dbReference>
<dbReference type="InterPro" id="IPR007110">
    <property type="entry name" value="Ig-like_dom"/>
</dbReference>
<protein>
    <submittedName>
        <fullName evidence="6">Neuroglian</fullName>
    </submittedName>
</protein>
<dbReference type="AlphaFoldDB" id="A0AA85BGU7"/>
<dbReference type="WBParaSite" id="SMTH1_55890.5">
    <property type="protein sequence ID" value="SMTH1_55890.5"/>
    <property type="gene ID" value="SMTH1_55890"/>
</dbReference>
<sequence length="1205" mass="140627">MYKHEVILFIWIMLIYSLDIVHHTFSESITDQSFNHKYNQKHESINLINGLWISKNNDNILNNNTKQMLGSKKIYFVKTPTNITVQEHAKHIRFDCQINEKVHILSYKWLKNKVDINLQPDIQHRYQILQNGSLYLTQINRNDTGIYTCQVAFKYSNSQHNYMRPLTTEQNDNNQRQIDFISEYLRNREHGYNEELEKVKQNLEASAWLNVQYIPNIQLNNSINPIYLGRNGPGRIPCIVDATPSIDLIEWRKLINSSIKTYSNVIINNFHQNSKTMGTILPVEQLLRDENTSSSFTIYWYEWDNVRENDGGFYQCRARNTIGWSSWSPKIQVIVNELPRFIRKPKSVEFVKSNMPLILPCEAYGQPKPIIQWFYSKLNQLGSNSSKSVMIKSLNKQTQKMGTENIVVGQEHDDCDREDITEQVENCIFNTTDHGIQYPFQKDRTINKRSILSVDLPGGVNKMPDGSLLIYTCNASKVTGQYFCIAKNSIGHIITSVELKQDPKMQLYDRFFNNIMLHVKPSIYSAILSWNKMKQPATLHSGTTFDTIGKQCYYVTYHSPVRSGDEWITTVVQPEYTSRIRLNGLIPDELYAFRISHWCTPSNYNHSSSSTVLIRTGLPSNQNTGLILTNNNTHYLEFEHDTDSSKPPSPQSLKLQITQTERYNSILTWKFQGNPQTSSLDLNVQQKNNELSEQISYFQVEFIVCTSSQTHLFGISNCTDGKNYIYRWKSLAPVRYPKLTLELNHDNEMFLLESNNRNEDLTVDSDAFRTIVEYNELNSFLTNLYYNSLVYELRFRVKSFGLMSVSEPSNELIIKHPLLPSILNALNQTLYYERYLIYKAIQQVHYETLNNYQQNITNIRLHNIKMKTLKNLNTFNNHDIINKHNKTYWFIYCISFTFILIIFILIFIFSKKSIKKIKIKLKKIKNKNKKQSIKQYHDKQIIVTLPNIDFLNNQYQMNKTCLNDSFDLYDTNFVMNKFKQNLISNSNHKLDHYSIHDCYDCNNEQLNHYLNSQYIKQHVLNTTDINSNHTIQCSKQTEHTNCDQVYLILSSYENSAYYPSSSSDTSKNHQVMDKQNTNLVNMWNTDDVTKEIDHNLPDKHYALMTPEISRSEDPDPLHETMIKYTLNEPETIVPCKCSQLSSLTLYSPCLDHMSSTISYTPTKCYCTDQVQTIHCTEQQHQCNSNLINYSIPPGSIPEPIFVVKK</sequence>
<keyword evidence="2" id="KW-1015">Disulfide bond</keyword>
<keyword evidence="3" id="KW-0812">Transmembrane</keyword>
<dbReference type="InterPro" id="IPR003599">
    <property type="entry name" value="Ig_sub"/>
</dbReference>
<feature type="domain" description="Ig-like" evidence="4">
    <location>
        <begin position="339"/>
        <end position="500"/>
    </location>
</feature>
<keyword evidence="1" id="KW-0677">Repeat</keyword>
<reference evidence="6" key="1">
    <citation type="submission" date="2023-11" db="UniProtKB">
        <authorList>
            <consortium name="WormBaseParasite"/>
        </authorList>
    </citation>
    <scope>IDENTIFICATION</scope>
</reference>
<evidence type="ECO:0000256" key="1">
    <source>
        <dbReference type="ARBA" id="ARBA00022737"/>
    </source>
</evidence>
<evidence type="ECO:0000256" key="3">
    <source>
        <dbReference type="SAM" id="Phobius"/>
    </source>
</evidence>
<evidence type="ECO:0000259" key="4">
    <source>
        <dbReference type="PROSITE" id="PS50835"/>
    </source>
</evidence>
<feature type="transmembrane region" description="Helical" evidence="3">
    <location>
        <begin position="889"/>
        <end position="910"/>
    </location>
</feature>
<feature type="domain" description="Ig-like" evidence="4">
    <location>
        <begin position="74"/>
        <end position="167"/>
    </location>
</feature>
<dbReference type="GO" id="GO:0098609">
    <property type="term" value="P:cell-cell adhesion"/>
    <property type="evidence" value="ECO:0007669"/>
    <property type="project" value="TreeGrafter"/>
</dbReference>
<dbReference type="Gene3D" id="2.60.40.10">
    <property type="entry name" value="Immunoglobulins"/>
    <property type="match status" value="3"/>
</dbReference>
<dbReference type="Pfam" id="PF07679">
    <property type="entry name" value="I-set"/>
    <property type="match status" value="1"/>
</dbReference>
<proteinExistence type="predicted"/>
<keyword evidence="3" id="KW-1133">Transmembrane helix</keyword>
<dbReference type="SMART" id="SM00409">
    <property type="entry name" value="IG"/>
    <property type="match status" value="3"/>
</dbReference>
<evidence type="ECO:0000313" key="5">
    <source>
        <dbReference type="Proteomes" id="UP000050791"/>
    </source>
</evidence>
<evidence type="ECO:0000256" key="2">
    <source>
        <dbReference type="ARBA" id="ARBA00023157"/>
    </source>
</evidence>
<keyword evidence="3" id="KW-0472">Membrane</keyword>